<evidence type="ECO:0000313" key="2">
    <source>
        <dbReference type="EMBL" id="EWM21515.1"/>
    </source>
</evidence>
<keyword evidence="3" id="KW-1185">Reference proteome</keyword>
<dbReference type="PROSITE" id="PS51257">
    <property type="entry name" value="PROKAR_LIPOPROTEIN"/>
    <property type="match status" value="1"/>
</dbReference>
<protein>
    <recommendedName>
        <fullName evidence="4">Beta-propeller repeat protein</fullName>
    </recommendedName>
</protein>
<dbReference type="AlphaFoldDB" id="W7T3L8"/>
<feature type="chain" id="PRO_5004900254" description="Beta-propeller repeat protein" evidence="1">
    <location>
        <begin position="24"/>
        <end position="719"/>
    </location>
</feature>
<name>W7T3L8_9STRA</name>
<accession>W7T3L8</accession>
<dbReference type="PANTHER" id="PTHR35580">
    <property type="entry name" value="CELL SURFACE GLYCOPROTEIN (S-LAYER PROTEIN)-LIKE PROTEIN"/>
    <property type="match status" value="1"/>
</dbReference>
<gene>
    <name evidence="2" type="ORF">Naga_100317g3</name>
</gene>
<organism evidence="2 3">
    <name type="scientific">Nannochloropsis gaditana</name>
    <dbReference type="NCBI Taxonomy" id="72520"/>
    <lineage>
        <taxon>Eukaryota</taxon>
        <taxon>Sar</taxon>
        <taxon>Stramenopiles</taxon>
        <taxon>Ochrophyta</taxon>
        <taxon>Eustigmatophyceae</taxon>
        <taxon>Eustigmatales</taxon>
        <taxon>Monodopsidaceae</taxon>
        <taxon>Nannochloropsis</taxon>
    </lineage>
</organism>
<keyword evidence="1" id="KW-0732">Signal</keyword>
<dbReference type="Proteomes" id="UP000019335">
    <property type="component" value="Unassembled WGS sequence"/>
</dbReference>
<dbReference type="SUPFAM" id="SSF63829">
    <property type="entry name" value="Calcium-dependent phosphotriesterase"/>
    <property type="match status" value="1"/>
</dbReference>
<dbReference type="EMBL" id="AZIL01002466">
    <property type="protein sequence ID" value="EWM21515.1"/>
    <property type="molecule type" value="Genomic_DNA"/>
</dbReference>
<comment type="caution">
    <text evidence="2">The sequence shown here is derived from an EMBL/GenBank/DDBJ whole genome shotgun (WGS) entry which is preliminary data.</text>
</comment>
<proteinExistence type="predicted"/>
<dbReference type="SUPFAM" id="SSF101898">
    <property type="entry name" value="NHL repeat"/>
    <property type="match status" value="1"/>
</dbReference>
<evidence type="ECO:0008006" key="4">
    <source>
        <dbReference type="Google" id="ProtNLM"/>
    </source>
</evidence>
<feature type="signal peptide" evidence="1">
    <location>
        <begin position="1"/>
        <end position="23"/>
    </location>
</feature>
<sequence length="719" mass="76880">MRIFKIVSLFVLLGLSCIPSLAAEECANIRLTAKVRPTAKRGILAGNGHAKLTVILRNKDAVEGLNIKISLPSSLSVVRTTTRPRTPYVLPYAVENLEETAIYWSDIDFARRNRRKLFHVKVQADDCAPKQLEINALAYLANATTTHCTVPLSKPEVLNIRYAESKRTTTCVPTPAPSINLAEPFVPFGLGQRCAEASRLAPFGDRRLQEHLERGRLQDNTRVISARARHLQGIDTPQQCYEYCSLNGGAPAPFFFNWNTVASECLCCAGECTLIRDPAFDAFKVIVAHKNISGNPLLAESFYDGQESGATSICADDSGNSYITGYFFQKFSVGDVTLKGKGYADIFVYKINPRGGIMWARSFGAKNSAAGGSSIAVDTSGNSYVTGFFQGVMIVGVTILTPGSEQNVFVFKLDSGGQVVWAKNFGTIGIPYGQSIAVDLSGNSYTTGPFEETMPVGNTTLTAVGLQDFFVIKLDSTGSPVWAKSFGSNLDDMGLGITVDASDNSFITGFFSGNMSVGNTTLPIIGSQDIYMIKLNSTGEPVWAQNFGGTGEPQGNSIVVDASGNSYTTGFFYGLLNVGDIRFLSFSNAIFLIKLDSTGNPVWAKNFTSVGTAEGNGIAVDAFENSYITGEFNGNLSVGSFSLTAPERQAMCLLKLDPTGNPIWAQNYGGSVSSSGTGIDVDSSGNVYNAGSFEGDMEVGSATLTSPGVKSPYIIKLGP</sequence>
<reference evidence="2 3" key="1">
    <citation type="journal article" date="2014" name="Mol. Plant">
        <title>Chromosome Scale Genome Assembly and Transcriptome Profiling of Nannochloropsis gaditana in Nitrogen Depletion.</title>
        <authorList>
            <person name="Corteggiani Carpinelli E."/>
            <person name="Telatin A."/>
            <person name="Vitulo N."/>
            <person name="Forcato C."/>
            <person name="D'Angelo M."/>
            <person name="Schiavon R."/>
            <person name="Vezzi A."/>
            <person name="Giacometti G.M."/>
            <person name="Morosinotto T."/>
            <person name="Valle G."/>
        </authorList>
    </citation>
    <scope>NUCLEOTIDE SEQUENCE [LARGE SCALE GENOMIC DNA]</scope>
    <source>
        <strain evidence="2 3">B-31</strain>
    </source>
</reference>
<dbReference type="InterPro" id="IPR052918">
    <property type="entry name" value="Motility_Chemotaxis_Reg"/>
</dbReference>
<dbReference type="OrthoDB" id="428264at2759"/>
<evidence type="ECO:0000256" key="1">
    <source>
        <dbReference type="SAM" id="SignalP"/>
    </source>
</evidence>
<evidence type="ECO:0000313" key="3">
    <source>
        <dbReference type="Proteomes" id="UP000019335"/>
    </source>
</evidence>
<dbReference type="PANTHER" id="PTHR35580:SF1">
    <property type="entry name" value="PHYTASE-LIKE DOMAIN-CONTAINING PROTEIN"/>
    <property type="match status" value="1"/>
</dbReference>